<feature type="transmembrane region" description="Helical" evidence="1">
    <location>
        <begin position="134"/>
        <end position="153"/>
    </location>
</feature>
<reference evidence="2" key="1">
    <citation type="journal article" date="2014" name="Int. J. Syst. Evol. Microbiol.">
        <title>Complete genome sequence of Corynebacterium casei LMG S-19264T (=DSM 44701T), isolated from a smear-ripened cheese.</title>
        <authorList>
            <consortium name="US DOE Joint Genome Institute (JGI-PGF)"/>
            <person name="Walter F."/>
            <person name="Albersmeier A."/>
            <person name="Kalinowski J."/>
            <person name="Ruckert C."/>
        </authorList>
    </citation>
    <scope>NUCLEOTIDE SEQUENCE</scope>
    <source>
        <strain evidence="2">CCM 8433</strain>
    </source>
</reference>
<dbReference type="InterPro" id="IPR038750">
    <property type="entry name" value="YczE/YyaS-like"/>
</dbReference>
<feature type="transmembrane region" description="Helical" evidence="1">
    <location>
        <begin position="75"/>
        <end position="95"/>
    </location>
</feature>
<feature type="transmembrane region" description="Helical" evidence="1">
    <location>
        <begin position="107"/>
        <end position="127"/>
    </location>
</feature>
<dbReference type="AlphaFoldDB" id="A0A917JIM4"/>
<dbReference type="PANTHER" id="PTHR40078">
    <property type="entry name" value="INTEGRAL MEMBRANE PROTEIN-RELATED"/>
    <property type="match status" value="1"/>
</dbReference>
<keyword evidence="3" id="KW-1185">Reference proteome</keyword>
<comment type="caution">
    <text evidence="2">The sequence shown here is derived from an EMBL/GenBank/DDBJ whole genome shotgun (WGS) entry which is preliminary data.</text>
</comment>
<protein>
    <recommendedName>
        <fullName evidence="4">YitT family protein</fullName>
    </recommendedName>
</protein>
<feature type="transmembrane region" description="Helical" evidence="1">
    <location>
        <begin position="52"/>
        <end position="70"/>
    </location>
</feature>
<gene>
    <name evidence="2" type="ORF">GCM10011482_20100</name>
</gene>
<keyword evidence="1" id="KW-0812">Transmembrane</keyword>
<dbReference type="EMBL" id="BMDT01000010">
    <property type="protein sequence ID" value="GGI66356.1"/>
    <property type="molecule type" value="Genomic_DNA"/>
</dbReference>
<reference evidence="2" key="2">
    <citation type="submission" date="2020-09" db="EMBL/GenBank/DDBJ databases">
        <authorList>
            <person name="Sun Q."/>
            <person name="Sedlacek I."/>
        </authorList>
    </citation>
    <scope>NUCLEOTIDE SEQUENCE</scope>
    <source>
        <strain evidence="2">CCM 8433</strain>
    </source>
</reference>
<keyword evidence="1" id="KW-0472">Membrane</keyword>
<feature type="transmembrane region" description="Helical" evidence="1">
    <location>
        <begin position="159"/>
        <end position="190"/>
    </location>
</feature>
<dbReference type="Proteomes" id="UP000622610">
    <property type="component" value="Unassembled WGS sequence"/>
</dbReference>
<evidence type="ECO:0000313" key="3">
    <source>
        <dbReference type="Proteomes" id="UP000622610"/>
    </source>
</evidence>
<evidence type="ECO:0000313" key="2">
    <source>
        <dbReference type="EMBL" id="GGI66356.1"/>
    </source>
</evidence>
<keyword evidence="1" id="KW-1133">Transmembrane helix</keyword>
<sequence>MIKKQSLKRMGIVILGSIIMGLGIHLTIIGQLGSDPLTMLWIGLSDKLSISIGQANILVSSVMLLIVFFIDRKELFIGSLLNPIVIALTTDLLANVPFQPESLPFRVGLFLIGLALMAFGIAVYSLASFGRGAYEALVFALSAILNVSIRLVRTSFDCLFMILGFLLGASLSFAPLLAILLMGVMIQFFIQQLIRPMSKYLGDEL</sequence>
<proteinExistence type="predicted"/>
<dbReference type="PANTHER" id="PTHR40078:SF1">
    <property type="entry name" value="INTEGRAL MEMBRANE PROTEIN"/>
    <property type="match status" value="1"/>
</dbReference>
<evidence type="ECO:0000256" key="1">
    <source>
        <dbReference type="SAM" id="Phobius"/>
    </source>
</evidence>
<name>A0A917JIM4_9ENTE</name>
<feature type="transmembrane region" description="Helical" evidence="1">
    <location>
        <begin position="12"/>
        <end position="32"/>
    </location>
</feature>
<dbReference type="Pfam" id="PF19700">
    <property type="entry name" value="DUF6198"/>
    <property type="match status" value="1"/>
</dbReference>
<dbReference type="RefSeq" id="WP_188368184.1">
    <property type="nucleotide sequence ID" value="NZ_BMDT01000010.1"/>
</dbReference>
<organism evidence="2 3">
    <name type="scientific">Enterococcus alcedinis</name>
    <dbReference type="NCBI Taxonomy" id="1274384"/>
    <lineage>
        <taxon>Bacteria</taxon>
        <taxon>Bacillati</taxon>
        <taxon>Bacillota</taxon>
        <taxon>Bacilli</taxon>
        <taxon>Lactobacillales</taxon>
        <taxon>Enterococcaceae</taxon>
        <taxon>Enterococcus</taxon>
    </lineage>
</organism>
<accession>A0A917JIM4</accession>
<evidence type="ECO:0008006" key="4">
    <source>
        <dbReference type="Google" id="ProtNLM"/>
    </source>
</evidence>